<dbReference type="Gene3D" id="3.40.50.150">
    <property type="entry name" value="Vaccinia Virus protein VP39"/>
    <property type="match status" value="1"/>
</dbReference>
<accession>A0A0U5HQT9</accession>
<dbReference type="Gene3D" id="1.10.10.10">
    <property type="entry name" value="Winged helix-like DNA-binding domain superfamily/Winged helix DNA-binding domain"/>
    <property type="match status" value="1"/>
</dbReference>
<dbReference type="AlphaFoldDB" id="A0A0U5HQT9"/>
<dbReference type="KEGG" id="hhb:Hhub_1149"/>
<keyword evidence="1" id="KW-0489">Methyltransferase</keyword>
<organism evidence="1 2">
    <name type="scientific">Halobacterium hubeiense</name>
    <dbReference type="NCBI Taxonomy" id="1407499"/>
    <lineage>
        <taxon>Archaea</taxon>
        <taxon>Methanobacteriati</taxon>
        <taxon>Methanobacteriota</taxon>
        <taxon>Stenosarchaea group</taxon>
        <taxon>Halobacteria</taxon>
        <taxon>Halobacteriales</taxon>
        <taxon>Halobacteriaceae</taxon>
        <taxon>Halobacterium</taxon>
    </lineage>
</organism>
<keyword evidence="1" id="KW-0808">Transferase</keyword>
<dbReference type="InterPro" id="IPR036390">
    <property type="entry name" value="WH_DNA-bd_sf"/>
</dbReference>
<evidence type="ECO:0000313" key="1">
    <source>
        <dbReference type="EMBL" id="CQH45575.1"/>
    </source>
</evidence>
<name>A0A0U5HQT9_9EURY</name>
<keyword evidence="2" id="KW-1185">Reference proteome</keyword>
<dbReference type="InterPro" id="IPR036388">
    <property type="entry name" value="WH-like_DNA-bd_sf"/>
</dbReference>
<dbReference type="EMBL" id="LN831302">
    <property type="protein sequence ID" value="CQH45575.1"/>
    <property type="molecule type" value="Genomic_DNA"/>
</dbReference>
<dbReference type="RefSeq" id="WP_059055292.1">
    <property type="nucleotide sequence ID" value="NZ_LN831302.1"/>
</dbReference>
<dbReference type="GO" id="GO:0032259">
    <property type="term" value="P:methylation"/>
    <property type="evidence" value="ECO:0007669"/>
    <property type="project" value="UniProtKB-KW"/>
</dbReference>
<sequence length="303" mass="32228">MDYRELLLLRAARETGVLDALVSNAYTVDDVAREAGVTERAARVTVDALLDMGLLEAVEAGVEPTNRMLGFVTKTDVRSIGRLPHELDTVEALVALPETMQTGELPERTGDWTRNRLGARAAEDDASVRAAVTAAVREHPDAEDVLVVADGAGQHAVEFARRGFDATLLDTQAVIEAVDPLLERERVDLVAGDPLAGVDGEFDVVFHAGVAREYGPDDNRRLLSAASDATAADGLAIHVDAFRDGTPDAAVAAELLATTEQGACYEEGAVGEWFADAGFADVRAGDVPGTDYQFVAGRRRATE</sequence>
<protein>
    <submittedName>
        <fullName evidence="1">Homolog to S-adenosylmethionine-dependent methyltransferase</fullName>
    </submittedName>
</protein>
<dbReference type="STRING" id="1407499.HHUB_1149"/>
<dbReference type="OrthoDB" id="146767at2157"/>
<dbReference type="GeneID" id="26657859"/>
<dbReference type="SUPFAM" id="SSF53335">
    <property type="entry name" value="S-adenosyl-L-methionine-dependent methyltransferases"/>
    <property type="match status" value="1"/>
</dbReference>
<dbReference type="SUPFAM" id="SSF46785">
    <property type="entry name" value="Winged helix' DNA-binding domain"/>
    <property type="match status" value="1"/>
</dbReference>
<evidence type="ECO:0000313" key="2">
    <source>
        <dbReference type="Proteomes" id="UP000066737"/>
    </source>
</evidence>
<dbReference type="GO" id="GO:0008168">
    <property type="term" value="F:methyltransferase activity"/>
    <property type="evidence" value="ECO:0007669"/>
    <property type="project" value="UniProtKB-KW"/>
</dbReference>
<dbReference type="Proteomes" id="UP000066737">
    <property type="component" value="Chromosome I"/>
</dbReference>
<reference evidence="2" key="1">
    <citation type="journal article" date="2016" name="Environ. Microbiol.">
        <title>The complete genome of a viable archaeum isolated from 123-million-year-old rock salt.</title>
        <authorList>
            <person name="Jaakkola S.T."/>
            <person name="Pfeiffer F."/>
            <person name="Ravantti J.J."/>
            <person name="Guo Q."/>
            <person name="Liu Y."/>
            <person name="Chen X."/>
            <person name="Ma H."/>
            <person name="Yang C."/>
            <person name="Oksanen H.M."/>
            <person name="Bamford D.H."/>
        </authorList>
    </citation>
    <scope>NUCLEOTIDE SEQUENCE</scope>
    <source>
        <strain evidence="2">JI20-1</strain>
    </source>
</reference>
<dbReference type="InterPro" id="IPR029063">
    <property type="entry name" value="SAM-dependent_MTases_sf"/>
</dbReference>
<proteinExistence type="predicted"/>
<gene>
    <name evidence="1" type="ORF">HHUB_1149</name>
</gene>